<comment type="caution">
    <text evidence="2">The sequence shown here is derived from an EMBL/GenBank/DDBJ whole genome shotgun (WGS) entry which is preliminary data.</text>
</comment>
<dbReference type="EMBL" id="SPHZ02000001">
    <property type="protein sequence ID" value="KAF0934589.1"/>
    <property type="molecule type" value="Genomic_DNA"/>
</dbReference>
<accession>A0A6G1FCL5</accession>
<dbReference type="SUPFAM" id="SSF81383">
    <property type="entry name" value="F-box domain"/>
    <property type="match status" value="1"/>
</dbReference>
<proteinExistence type="predicted"/>
<dbReference type="Proteomes" id="UP000479710">
    <property type="component" value="Unassembled WGS sequence"/>
</dbReference>
<dbReference type="PANTHER" id="PTHR32153">
    <property type="entry name" value="OJ000223_09.16 PROTEIN"/>
    <property type="match status" value="1"/>
</dbReference>
<reference evidence="2 3" key="1">
    <citation type="submission" date="2019-11" db="EMBL/GenBank/DDBJ databases">
        <title>Whole genome sequence of Oryza granulata.</title>
        <authorList>
            <person name="Li W."/>
        </authorList>
    </citation>
    <scope>NUCLEOTIDE SEQUENCE [LARGE SCALE GENOMIC DNA]</scope>
    <source>
        <strain evidence="3">cv. Menghai</strain>
        <tissue evidence="2">Leaf</tissue>
    </source>
</reference>
<dbReference type="OrthoDB" id="693505at2759"/>
<evidence type="ECO:0000313" key="2">
    <source>
        <dbReference type="EMBL" id="KAF0934589.1"/>
    </source>
</evidence>
<dbReference type="InterPro" id="IPR001810">
    <property type="entry name" value="F-box_dom"/>
</dbReference>
<feature type="domain" description="F-box" evidence="1">
    <location>
        <begin position="19"/>
        <end position="72"/>
    </location>
</feature>
<evidence type="ECO:0000259" key="1">
    <source>
        <dbReference type="PROSITE" id="PS50181"/>
    </source>
</evidence>
<name>A0A6G1FCL5_9ORYZ</name>
<dbReference type="Pfam" id="PF00646">
    <property type="entry name" value="F-box"/>
    <property type="match status" value="1"/>
</dbReference>
<protein>
    <recommendedName>
        <fullName evidence="1">F-box domain-containing protein</fullName>
    </recommendedName>
</protein>
<dbReference type="InterPro" id="IPR036047">
    <property type="entry name" value="F-box-like_dom_sf"/>
</dbReference>
<keyword evidence="3" id="KW-1185">Reference proteome</keyword>
<sequence length="245" mass="28202">MKNKKGSCRNRNKSAPVMVDSFTKLPDDVLLNILDRLDTAVAVRTCLLSRRTDTIRMNGALADATDNIWVQPECPKLLAPVLQNLQVLNLDELREGCDISWTSFFLEVAPSLKEVCITAWDHWCEIETDKVEREEHGYCDKTNVEWESSAPDGFRHYNLSKLTIYGFQPDDNFIGYIRHVMEAVVNLKEISLYDRKVLKCCEELDPKIKVAPSRYPKTIEEQEFLRKQITEGLVMASPHVIHFRS</sequence>
<evidence type="ECO:0000313" key="3">
    <source>
        <dbReference type="Proteomes" id="UP000479710"/>
    </source>
</evidence>
<dbReference type="PROSITE" id="PS50181">
    <property type="entry name" value="FBOX"/>
    <property type="match status" value="1"/>
</dbReference>
<dbReference type="InterPro" id="IPR044997">
    <property type="entry name" value="F-box_plant"/>
</dbReference>
<organism evidence="2 3">
    <name type="scientific">Oryza meyeriana var. granulata</name>
    <dbReference type="NCBI Taxonomy" id="110450"/>
    <lineage>
        <taxon>Eukaryota</taxon>
        <taxon>Viridiplantae</taxon>
        <taxon>Streptophyta</taxon>
        <taxon>Embryophyta</taxon>
        <taxon>Tracheophyta</taxon>
        <taxon>Spermatophyta</taxon>
        <taxon>Magnoliopsida</taxon>
        <taxon>Liliopsida</taxon>
        <taxon>Poales</taxon>
        <taxon>Poaceae</taxon>
        <taxon>BOP clade</taxon>
        <taxon>Oryzoideae</taxon>
        <taxon>Oryzeae</taxon>
        <taxon>Oryzinae</taxon>
        <taxon>Oryza</taxon>
        <taxon>Oryza meyeriana</taxon>
    </lineage>
</organism>
<gene>
    <name evidence="2" type="ORF">E2562_025676</name>
</gene>
<dbReference type="AlphaFoldDB" id="A0A6G1FCL5"/>